<feature type="domain" description="Helicase C-terminal" evidence="2">
    <location>
        <begin position="1"/>
        <end position="92"/>
    </location>
</feature>
<evidence type="ECO:0000313" key="3">
    <source>
        <dbReference type="EMBL" id="BAF57620.1"/>
    </source>
</evidence>
<feature type="compositionally biased region" description="Basic and acidic residues" evidence="1">
    <location>
        <begin position="270"/>
        <end position="284"/>
    </location>
</feature>
<feature type="compositionally biased region" description="Polar residues" evidence="1">
    <location>
        <begin position="259"/>
        <end position="269"/>
    </location>
</feature>
<dbReference type="GO" id="GO:0004386">
    <property type="term" value="F:helicase activity"/>
    <property type="evidence" value="ECO:0007669"/>
    <property type="project" value="UniProtKB-KW"/>
</dbReference>
<accession>A4V6K6</accession>
<dbReference type="CDD" id="cd18787">
    <property type="entry name" value="SF2_C_DEAD"/>
    <property type="match status" value="1"/>
</dbReference>
<sequence length="377" mass="44349">LVLSVRHEVLIATAVASRGLDIDDIEYVINYDYPSKLEDYIHRIGRTARSGKKGIAYTFFNPTKDKPRQAQDLIMILEEAKQEVPSELRDVACNRTVNRQVKSKKNRSRSKQRSKSPNKSRSRSRRRSRSSRHSCSRSRKRSKSPKRRSRSGGRKRRSRSGRRRSRSYRRSRSRRRRSRSHQRRRSINRRRMPINRRRSRSRSRSRRRPSIPRRRRISGSPPRRHKRKTSSSSPSRSPSSGSRSNSPTLKKRNEPRKVSTGSANRSRNLLSKEKDLKSQDEVNLENKEPLDIQLTINENDFDMEISKSRSKVDADLAPMEIDENRKNEINEKISMWQNNFSEEVSEPPAIRHEVDMDIEEYNYSFFNSSDYLKRIGG</sequence>
<feature type="non-terminal residue" evidence="3">
    <location>
        <position position="1"/>
    </location>
</feature>
<protein>
    <submittedName>
        <fullName evidence="3">Probable ATP-dependent RNA helicase</fullName>
    </submittedName>
</protein>
<keyword evidence="3" id="KW-0347">Helicase</keyword>
<proteinExistence type="evidence at transcript level"/>
<dbReference type="SUPFAM" id="SSF52540">
    <property type="entry name" value="P-loop containing nucleoside triphosphate hydrolases"/>
    <property type="match status" value="1"/>
</dbReference>
<organism evidence="3">
    <name type="scientific">Dugesia japonica</name>
    <name type="common">Planarian</name>
    <dbReference type="NCBI Taxonomy" id="6161"/>
    <lineage>
        <taxon>Eukaryota</taxon>
        <taxon>Metazoa</taxon>
        <taxon>Spiralia</taxon>
        <taxon>Lophotrochozoa</taxon>
        <taxon>Platyhelminthes</taxon>
        <taxon>Rhabditophora</taxon>
        <taxon>Seriata</taxon>
        <taxon>Tricladida</taxon>
        <taxon>Continenticola</taxon>
        <taxon>Geoplanoidea</taxon>
        <taxon>Dugesiidae</taxon>
        <taxon>Dugesia</taxon>
    </lineage>
</organism>
<feature type="compositionally biased region" description="Basic residues" evidence="1">
    <location>
        <begin position="101"/>
        <end position="229"/>
    </location>
</feature>
<feature type="region of interest" description="Disordered" evidence="1">
    <location>
        <begin position="91"/>
        <end position="284"/>
    </location>
</feature>
<keyword evidence="3" id="KW-0378">Hydrolase</keyword>
<dbReference type="PROSITE" id="PS51194">
    <property type="entry name" value="HELICASE_CTER"/>
    <property type="match status" value="1"/>
</dbReference>
<dbReference type="InterPro" id="IPR001650">
    <property type="entry name" value="Helicase_C-like"/>
</dbReference>
<dbReference type="Gene3D" id="3.40.50.300">
    <property type="entry name" value="P-loop containing nucleotide triphosphate hydrolases"/>
    <property type="match status" value="1"/>
</dbReference>
<evidence type="ECO:0000256" key="1">
    <source>
        <dbReference type="SAM" id="MobiDB-lite"/>
    </source>
</evidence>
<dbReference type="PANTHER" id="PTHR47958">
    <property type="entry name" value="ATP-DEPENDENT RNA HELICASE DBP3"/>
    <property type="match status" value="1"/>
</dbReference>
<feature type="compositionally biased region" description="Low complexity" evidence="1">
    <location>
        <begin position="230"/>
        <end position="247"/>
    </location>
</feature>
<dbReference type="EMBL" id="AK248096">
    <property type="protein sequence ID" value="BAF57620.1"/>
    <property type="molecule type" value="mRNA"/>
</dbReference>
<reference evidence="3" key="1">
    <citation type="submission" date="2007-04" db="EMBL/GenBank/DDBJ databases">
        <title>DjCBC-1, a conserved DEAD box RNA helicase of the RCK/p54/Me31B family, is a component of RNA-protein complexes in planarian stem cells and neurons.</title>
        <authorList>
            <person name="Kashikawa M."/>
            <person name="Shibata N."/>
            <person name="Agata K."/>
        </authorList>
    </citation>
    <scope>NUCLEOTIDE SEQUENCE</scope>
</reference>
<keyword evidence="3" id="KW-0547">Nucleotide-binding</keyword>
<dbReference type="AlphaFoldDB" id="A4V6K6"/>
<evidence type="ECO:0000259" key="2">
    <source>
        <dbReference type="PROSITE" id="PS51194"/>
    </source>
</evidence>
<keyword evidence="3" id="KW-0067">ATP-binding</keyword>
<name>A4V6K6_DUGJA</name>
<dbReference type="Pfam" id="PF00271">
    <property type="entry name" value="Helicase_C"/>
    <property type="match status" value="1"/>
</dbReference>
<dbReference type="InterPro" id="IPR027417">
    <property type="entry name" value="P-loop_NTPase"/>
</dbReference>